<feature type="transmembrane region" description="Helical" evidence="3">
    <location>
        <begin position="132"/>
        <end position="151"/>
    </location>
</feature>
<accession>A0A1D2MT01</accession>
<dbReference type="InterPro" id="IPR002666">
    <property type="entry name" value="Folate_carrier"/>
</dbReference>
<evidence type="ECO:0000256" key="1">
    <source>
        <dbReference type="ARBA" id="ARBA00005773"/>
    </source>
</evidence>
<dbReference type="Gene3D" id="1.20.1250.20">
    <property type="entry name" value="MFS general substrate transporter like domains"/>
    <property type="match status" value="1"/>
</dbReference>
<dbReference type="OMA" id="SYMYAVI"/>
<dbReference type="GO" id="GO:0005886">
    <property type="term" value="C:plasma membrane"/>
    <property type="evidence" value="ECO:0007669"/>
    <property type="project" value="TreeGrafter"/>
</dbReference>
<keyword evidence="3" id="KW-1133">Transmembrane helix</keyword>
<dbReference type="InterPro" id="IPR036259">
    <property type="entry name" value="MFS_trans_sf"/>
</dbReference>
<dbReference type="AlphaFoldDB" id="A0A1D2MT01"/>
<feature type="transmembrane region" description="Helical" evidence="3">
    <location>
        <begin position="14"/>
        <end position="32"/>
    </location>
</feature>
<feature type="transmembrane region" description="Helical" evidence="3">
    <location>
        <begin position="39"/>
        <end position="57"/>
    </location>
</feature>
<dbReference type="PANTHER" id="PTHR10686:SF18">
    <property type="entry name" value="IP11787P-RELATED"/>
    <property type="match status" value="1"/>
</dbReference>
<feature type="transmembrane region" description="Helical" evidence="3">
    <location>
        <begin position="69"/>
        <end position="87"/>
    </location>
</feature>
<gene>
    <name evidence="4" type="ORF">Ocin01_10446</name>
</gene>
<dbReference type="PANTHER" id="PTHR10686">
    <property type="entry name" value="FOLATE TRANSPORTER"/>
    <property type="match status" value="1"/>
</dbReference>
<keyword evidence="5" id="KW-1185">Reference proteome</keyword>
<dbReference type="GO" id="GO:0090482">
    <property type="term" value="F:vitamin transmembrane transporter activity"/>
    <property type="evidence" value="ECO:0007669"/>
    <property type="project" value="InterPro"/>
</dbReference>
<dbReference type="EMBL" id="LJIJ01000560">
    <property type="protein sequence ID" value="ODM96230.1"/>
    <property type="molecule type" value="Genomic_DNA"/>
</dbReference>
<dbReference type="SUPFAM" id="SSF103473">
    <property type="entry name" value="MFS general substrate transporter"/>
    <property type="match status" value="1"/>
</dbReference>
<evidence type="ECO:0000256" key="3">
    <source>
        <dbReference type="SAM" id="Phobius"/>
    </source>
</evidence>
<evidence type="ECO:0000256" key="2">
    <source>
        <dbReference type="SAM" id="MobiDB-lite"/>
    </source>
</evidence>
<comment type="caution">
    <text evidence="4">The sequence shown here is derived from an EMBL/GenBank/DDBJ whole genome shotgun (WGS) entry which is preliminary data.</text>
</comment>
<name>A0A1D2MT01_ORCCI</name>
<reference evidence="4 5" key="1">
    <citation type="journal article" date="2016" name="Genome Biol. Evol.">
        <title>Gene Family Evolution Reflects Adaptation to Soil Environmental Stressors in the Genome of the Collembolan Orchesella cincta.</title>
        <authorList>
            <person name="Faddeeva-Vakhrusheva A."/>
            <person name="Derks M.F."/>
            <person name="Anvar S.Y."/>
            <person name="Agamennone V."/>
            <person name="Suring W."/>
            <person name="Smit S."/>
            <person name="van Straalen N.M."/>
            <person name="Roelofs D."/>
        </authorList>
    </citation>
    <scope>NUCLEOTIDE SEQUENCE [LARGE SCALE GENOMIC DNA]</scope>
    <source>
        <tissue evidence="4">Mixed pool</tissue>
    </source>
</reference>
<comment type="similarity">
    <text evidence="1">Belongs to the reduced folate carrier (RFC) transporter (TC 2.A.48) family.</text>
</comment>
<keyword evidence="3" id="KW-0812">Transmembrane</keyword>
<sequence length="211" mass="24151">MKNNLTLLLVHKAFPSYTYTYLATLAVVFLVTDYLRYRSVVIFEGIAYVLCWITLTWGNGLLSVMFVELLYGTASSTEVAYYTYIYAKVDRDHYQKVTSYTYSAILAGRFMGGLTGQLLITFDLMNYHQLNYISLGCVSTALIFSLFLPSVKQSIYFHRQVNITQTPDQEAGQPDSHTSLQEIPKKDTLRQKLQNTKRYMLEDLKCAYGNA</sequence>
<feature type="region of interest" description="Disordered" evidence="2">
    <location>
        <begin position="166"/>
        <end position="187"/>
    </location>
</feature>
<evidence type="ECO:0000313" key="4">
    <source>
        <dbReference type="EMBL" id="ODM96230.1"/>
    </source>
</evidence>
<organism evidence="4 5">
    <name type="scientific">Orchesella cincta</name>
    <name type="common">Springtail</name>
    <name type="synonym">Podura cincta</name>
    <dbReference type="NCBI Taxonomy" id="48709"/>
    <lineage>
        <taxon>Eukaryota</taxon>
        <taxon>Metazoa</taxon>
        <taxon>Ecdysozoa</taxon>
        <taxon>Arthropoda</taxon>
        <taxon>Hexapoda</taxon>
        <taxon>Collembola</taxon>
        <taxon>Entomobryomorpha</taxon>
        <taxon>Entomobryoidea</taxon>
        <taxon>Orchesellidae</taxon>
        <taxon>Orchesellinae</taxon>
        <taxon>Orchesella</taxon>
    </lineage>
</organism>
<dbReference type="Pfam" id="PF01770">
    <property type="entry name" value="Folate_carrier"/>
    <property type="match status" value="1"/>
</dbReference>
<dbReference type="Proteomes" id="UP000094527">
    <property type="component" value="Unassembled WGS sequence"/>
</dbReference>
<keyword evidence="3" id="KW-0472">Membrane</keyword>
<feature type="transmembrane region" description="Helical" evidence="3">
    <location>
        <begin position="99"/>
        <end position="120"/>
    </location>
</feature>
<dbReference type="OrthoDB" id="18814at2759"/>
<evidence type="ECO:0000313" key="5">
    <source>
        <dbReference type="Proteomes" id="UP000094527"/>
    </source>
</evidence>
<proteinExistence type="inferred from homology"/>
<protein>
    <submittedName>
        <fullName evidence="4">Thiamine transporter 1</fullName>
    </submittedName>
</protein>